<accession>A0ABR8A7U6</accession>
<keyword evidence="2" id="KW-1185">Reference proteome</keyword>
<comment type="caution">
    <text evidence="1">The sequence shown here is derived from an EMBL/GenBank/DDBJ whole genome shotgun (WGS) entry which is preliminary data.</text>
</comment>
<reference evidence="1 2" key="1">
    <citation type="journal article" date="2020" name="ISME J.">
        <title>Comparative genomics reveals insights into cyanobacterial evolution and habitat adaptation.</title>
        <authorList>
            <person name="Chen M.Y."/>
            <person name="Teng W.K."/>
            <person name="Zhao L."/>
            <person name="Hu C.X."/>
            <person name="Zhou Y.K."/>
            <person name="Han B.P."/>
            <person name="Song L.R."/>
            <person name="Shu W.S."/>
        </authorList>
    </citation>
    <scope>NUCLEOTIDE SEQUENCE [LARGE SCALE GENOMIC DNA]</scope>
    <source>
        <strain evidence="1 2">FACHB-288</strain>
    </source>
</reference>
<evidence type="ECO:0000313" key="2">
    <source>
        <dbReference type="Proteomes" id="UP000658514"/>
    </source>
</evidence>
<organism evidence="1 2">
    <name type="scientific">Calothrix parietina FACHB-288</name>
    <dbReference type="NCBI Taxonomy" id="2692896"/>
    <lineage>
        <taxon>Bacteria</taxon>
        <taxon>Bacillati</taxon>
        <taxon>Cyanobacteriota</taxon>
        <taxon>Cyanophyceae</taxon>
        <taxon>Nostocales</taxon>
        <taxon>Calotrichaceae</taxon>
        <taxon>Calothrix</taxon>
    </lineage>
</organism>
<gene>
    <name evidence="1" type="ORF">H6G24_11270</name>
</gene>
<name>A0ABR8A7U6_9CYAN</name>
<evidence type="ECO:0000313" key="1">
    <source>
        <dbReference type="EMBL" id="MBD2196071.1"/>
    </source>
</evidence>
<protein>
    <recommendedName>
        <fullName evidence="3">Sigma-70 family RNA polymerase sigma factor</fullName>
    </recommendedName>
</protein>
<dbReference type="RefSeq" id="WP_190540846.1">
    <property type="nucleotide sequence ID" value="NZ_CAWPNO010000046.1"/>
</dbReference>
<sequence length="240" mass="28297">MSNDLKESPLIGLLEAALNNSMARSRLLQQQKTLQEIMNDIPARQWLFAQLSQAENPERVKDFIIAMMKSSRLIWNGARISPDVYSEALSRTWVWFMENLGQYQPTTASFVTWFNQKLRWIIHDVIRQKADEERRRLNAVTDAENHQWMEPPAPDPDRWDETIQEWLDLLQNHPQAFKNCRMQSYPQVNCQILLIHILKVLQDSGNFSWNAIAQEYAIEPSALRRFCRTRCFSHLKQLLD</sequence>
<proteinExistence type="predicted"/>
<dbReference type="Proteomes" id="UP000658514">
    <property type="component" value="Unassembled WGS sequence"/>
</dbReference>
<dbReference type="EMBL" id="JACJQH010000015">
    <property type="protein sequence ID" value="MBD2196071.1"/>
    <property type="molecule type" value="Genomic_DNA"/>
</dbReference>
<evidence type="ECO:0008006" key="3">
    <source>
        <dbReference type="Google" id="ProtNLM"/>
    </source>
</evidence>